<dbReference type="PRINTS" id="PR00837">
    <property type="entry name" value="V5TPXLIKE"/>
</dbReference>
<comment type="caution">
    <text evidence="3">Lacks conserved residue(s) required for the propagation of feature annotation.</text>
</comment>
<dbReference type="RefSeq" id="XP_020026248.1">
    <property type="nucleotide sequence ID" value="XM_020170659.1"/>
</dbReference>
<dbReference type="SMART" id="SM00198">
    <property type="entry name" value="SCP"/>
    <property type="match status" value="1"/>
</dbReference>
<dbReference type="PROSITE" id="PS51670">
    <property type="entry name" value="SHKT"/>
    <property type="match status" value="1"/>
</dbReference>
<dbReference type="AlphaFoldDB" id="A0A8B7V3E9"/>
<dbReference type="InterPro" id="IPR018244">
    <property type="entry name" value="Allrgn_V5/Tpx1_CS"/>
</dbReference>
<dbReference type="GO" id="GO:0005576">
    <property type="term" value="C:extracellular region"/>
    <property type="evidence" value="ECO:0007669"/>
    <property type="project" value="InterPro"/>
</dbReference>
<dbReference type="InterPro" id="IPR035940">
    <property type="entry name" value="CAP_sf"/>
</dbReference>
<dbReference type="InterPro" id="IPR042076">
    <property type="entry name" value="Crisp-like_dom"/>
</dbReference>
<organism evidence="7">
    <name type="scientific">Castor canadensis</name>
    <name type="common">American beaver</name>
    <dbReference type="NCBI Taxonomy" id="51338"/>
    <lineage>
        <taxon>Eukaryota</taxon>
        <taxon>Metazoa</taxon>
        <taxon>Chordata</taxon>
        <taxon>Craniata</taxon>
        <taxon>Vertebrata</taxon>
        <taxon>Euteleostomi</taxon>
        <taxon>Mammalia</taxon>
        <taxon>Eutheria</taxon>
        <taxon>Euarchontoglires</taxon>
        <taxon>Glires</taxon>
        <taxon>Rodentia</taxon>
        <taxon>Castorimorpha</taxon>
        <taxon>Castoridae</taxon>
        <taxon>Castor</taxon>
    </lineage>
</organism>
<dbReference type="InterPro" id="IPR034117">
    <property type="entry name" value="SCP_CRISP"/>
</dbReference>
<feature type="signal peptide" evidence="4">
    <location>
        <begin position="1"/>
        <end position="33"/>
    </location>
</feature>
<evidence type="ECO:0000259" key="5">
    <source>
        <dbReference type="PROSITE" id="PS51670"/>
    </source>
</evidence>
<evidence type="ECO:0000256" key="4">
    <source>
        <dbReference type="SAM" id="SignalP"/>
    </source>
</evidence>
<keyword evidence="6" id="KW-1185">Reference proteome</keyword>
<dbReference type="RefSeq" id="XP_020026248.1">
    <property type="nucleotide sequence ID" value="XM_020170659.2"/>
</dbReference>
<dbReference type="Pfam" id="PF00188">
    <property type="entry name" value="CAP"/>
    <property type="match status" value="1"/>
</dbReference>
<feature type="domain" description="ShKT" evidence="5">
    <location>
        <begin position="219"/>
        <end position="252"/>
    </location>
</feature>
<dbReference type="PROSITE" id="PS01009">
    <property type="entry name" value="CRISP_1"/>
    <property type="match status" value="1"/>
</dbReference>
<dbReference type="InterPro" id="IPR001283">
    <property type="entry name" value="CRISP-related"/>
</dbReference>
<dbReference type="PROSITE" id="PS01010">
    <property type="entry name" value="CRISP_2"/>
    <property type="match status" value="1"/>
</dbReference>
<comment type="similarity">
    <text evidence="1">Belongs to the CRISP family.</text>
</comment>
<dbReference type="FunFam" id="1.10.10.740:FF:000001">
    <property type="entry name" value="Cysteine-rich secretory protein 2"/>
    <property type="match status" value="1"/>
</dbReference>
<reference evidence="7" key="1">
    <citation type="submission" date="2025-08" db="UniProtKB">
        <authorList>
            <consortium name="RefSeq"/>
        </authorList>
    </citation>
    <scope>IDENTIFICATION</scope>
    <source>
        <tissue evidence="7">Leukocyte</tissue>
    </source>
</reference>
<dbReference type="GeneID" id="109690986"/>
<dbReference type="CDD" id="cd05383">
    <property type="entry name" value="CAP_CRISP"/>
    <property type="match status" value="1"/>
</dbReference>
<dbReference type="InterPro" id="IPR014044">
    <property type="entry name" value="CAP_dom"/>
</dbReference>
<proteinExistence type="inferred from homology"/>
<dbReference type="Gene3D" id="1.10.10.740">
    <property type="entry name" value="Crisp domain"/>
    <property type="match status" value="1"/>
</dbReference>
<dbReference type="Pfam" id="PF08562">
    <property type="entry name" value="Crisp"/>
    <property type="match status" value="1"/>
</dbReference>
<accession>A0A8B7V3E9</accession>
<keyword evidence="2 3" id="KW-1015">Disulfide bond</keyword>
<keyword evidence="4" id="KW-0732">Signal</keyword>
<sequence>MKQTLHPTLRNNAMAPFPALLFLVAVLIPSCPAYVYEDQDVGSLSTHLPEIQEEIVGKHNELRKSVSPSASNMLKMRWSSAASKNAQKWAENCNYAHSMSSFRRTNMSCGENLYMSSHLPTWSNAIQSWYDEVHDFTFGEGPKEPFAIVGHYTQIVWYSSFLIGCGVAYCPENSLKYFMVCHYCPAGNYLNRYYVPYDEGEPCARCPDHCDDGLCTNSCGYEDQYSNCPVLAKTATCNHLVVKAKCQATCKCQGKIY</sequence>
<dbReference type="PANTHER" id="PTHR10334">
    <property type="entry name" value="CYSTEINE-RICH SECRETORY PROTEIN-RELATED"/>
    <property type="match status" value="1"/>
</dbReference>
<feature type="chain" id="PRO_5034049606" evidence="4">
    <location>
        <begin position="34"/>
        <end position="257"/>
    </location>
</feature>
<dbReference type="KEGG" id="ccan:109690986"/>
<dbReference type="InterPro" id="IPR003582">
    <property type="entry name" value="ShKT_dom"/>
</dbReference>
<feature type="disulfide bond" evidence="3">
    <location>
        <begin position="228"/>
        <end position="246"/>
    </location>
</feature>
<dbReference type="FunFam" id="3.40.33.10:FF:000005">
    <property type="entry name" value="Cysteine-rich secretory protein 2"/>
    <property type="match status" value="1"/>
</dbReference>
<name>A0A8B7V3E9_CASCN</name>
<feature type="disulfide bond" evidence="3">
    <location>
        <begin position="237"/>
        <end position="250"/>
    </location>
</feature>
<evidence type="ECO:0000256" key="1">
    <source>
        <dbReference type="ARBA" id="ARBA00009923"/>
    </source>
</evidence>
<evidence type="ECO:0000256" key="3">
    <source>
        <dbReference type="PROSITE-ProRule" id="PRU01005"/>
    </source>
</evidence>
<dbReference type="OrthoDB" id="737510at2759"/>
<dbReference type="SUPFAM" id="SSF57546">
    <property type="entry name" value="Crisp domain-like"/>
    <property type="match status" value="1"/>
</dbReference>
<evidence type="ECO:0000313" key="7">
    <source>
        <dbReference type="RefSeq" id="XP_020026248.1"/>
    </source>
</evidence>
<evidence type="ECO:0000313" key="6">
    <source>
        <dbReference type="Proteomes" id="UP001732720"/>
    </source>
</evidence>
<dbReference type="SUPFAM" id="SSF55797">
    <property type="entry name" value="PR-1-like"/>
    <property type="match status" value="1"/>
</dbReference>
<dbReference type="InterPro" id="IPR013871">
    <property type="entry name" value="Cysteine_rich_secretory"/>
</dbReference>
<gene>
    <name evidence="7" type="primary">LOC109690986</name>
</gene>
<dbReference type="Proteomes" id="UP001732720">
    <property type="component" value="Chromosome 8"/>
</dbReference>
<evidence type="ECO:0000256" key="2">
    <source>
        <dbReference type="ARBA" id="ARBA00023157"/>
    </source>
</evidence>
<protein>
    <submittedName>
        <fullName evidence="7">Cysteine-rich secretory protein 3 isoform X1</fullName>
    </submittedName>
    <submittedName>
        <fullName evidence="7">Cysteine-rich secretory protein 3-like</fullName>
    </submittedName>
</protein>
<dbReference type="Gene3D" id="3.40.33.10">
    <property type="entry name" value="CAP"/>
    <property type="match status" value="1"/>
</dbReference>